<dbReference type="InParanoid" id="A0A0C3P9H6"/>
<dbReference type="EMBL" id="KN831972">
    <property type="protein sequence ID" value="KIO04194.1"/>
    <property type="molecule type" value="Genomic_DNA"/>
</dbReference>
<evidence type="ECO:0000313" key="2">
    <source>
        <dbReference type="EMBL" id="KIO04194.1"/>
    </source>
</evidence>
<reference evidence="3" key="2">
    <citation type="submission" date="2015-01" db="EMBL/GenBank/DDBJ databases">
        <title>Evolutionary Origins and Diversification of the Mycorrhizal Mutualists.</title>
        <authorList>
            <consortium name="DOE Joint Genome Institute"/>
            <consortium name="Mycorrhizal Genomics Consortium"/>
            <person name="Kohler A."/>
            <person name="Kuo A."/>
            <person name="Nagy L.G."/>
            <person name="Floudas D."/>
            <person name="Copeland A."/>
            <person name="Barry K.W."/>
            <person name="Cichocki N."/>
            <person name="Veneault-Fourrey C."/>
            <person name="LaButti K."/>
            <person name="Lindquist E.A."/>
            <person name="Lipzen A."/>
            <person name="Lundell T."/>
            <person name="Morin E."/>
            <person name="Murat C."/>
            <person name="Riley R."/>
            <person name="Ohm R."/>
            <person name="Sun H."/>
            <person name="Tunlid A."/>
            <person name="Henrissat B."/>
            <person name="Grigoriev I.V."/>
            <person name="Hibbett D.S."/>
            <person name="Martin F."/>
        </authorList>
    </citation>
    <scope>NUCLEOTIDE SEQUENCE [LARGE SCALE GENOMIC DNA]</scope>
    <source>
        <strain evidence="3">Marx 270</strain>
    </source>
</reference>
<feature type="transmembrane region" description="Helical" evidence="1">
    <location>
        <begin position="83"/>
        <end position="103"/>
    </location>
</feature>
<evidence type="ECO:0000256" key="1">
    <source>
        <dbReference type="SAM" id="Phobius"/>
    </source>
</evidence>
<gene>
    <name evidence="2" type="ORF">M404DRAFT_1000691</name>
</gene>
<proteinExistence type="predicted"/>
<keyword evidence="1" id="KW-0812">Transmembrane</keyword>
<dbReference type="HOGENOM" id="CLU_2211046_0_0_1"/>
<reference evidence="2 3" key="1">
    <citation type="submission" date="2014-04" db="EMBL/GenBank/DDBJ databases">
        <authorList>
            <consortium name="DOE Joint Genome Institute"/>
            <person name="Kuo A."/>
            <person name="Kohler A."/>
            <person name="Costa M.D."/>
            <person name="Nagy L.G."/>
            <person name="Floudas D."/>
            <person name="Copeland A."/>
            <person name="Barry K.W."/>
            <person name="Cichocki N."/>
            <person name="Veneault-Fourrey C."/>
            <person name="LaButti K."/>
            <person name="Lindquist E.A."/>
            <person name="Lipzen A."/>
            <person name="Lundell T."/>
            <person name="Morin E."/>
            <person name="Murat C."/>
            <person name="Sun H."/>
            <person name="Tunlid A."/>
            <person name="Henrissat B."/>
            <person name="Grigoriev I.V."/>
            <person name="Hibbett D.S."/>
            <person name="Martin F."/>
            <person name="Nordberg H.P."/>
            <person name="Cantor M.N."/>
            <person name="Hua S.X."/>
        </authorList>
    </citation>
    <scope>NUCLEOTIDE SEQUENCE [LARGE SCALE GENOMIC DNA]</scope>
    <source>
        <strain evidence="2 3">Marx 270</strain>
    </source>
</reference>
<dbReference type="Proteomes" id="UP000054217">
    <property type="component" value="Unassembled WGS sequence"/>
</dbReference>
<keyword evidence="3" id="KW-1185">Reference proteome</keyword>
<name>A0A0C3P9H6_PISTI</name>
<keyword evidence="1" id="KW-0472">Membrane</keyword>
<dbReference type="AlphaFoldDB" id="A0A0C3P9H6"/>
<organism evidence="2 3">
    <name type="scientific">Pisolithus tinctorius Marx 270</name>
    <dbReference type="NCBI Taxonomy" id="870435"/>
    <lineage>
        <taxon>Eukaryota</taxon>
        <taxon>Fungi</taxon>
        <taxon>Dikarya</taxon>
        <taxon>Basidiomycota</taxon>
        <taxon>Agaricomycotina</taxon>
        <taxon>Agaricomycetes</taxon>
        <taxon>Agaricomycetidae</taxon>
        <taxon>Boletales</taxon>
        <taxon>Sclerodermatineae</taxon>
        <taxon>Pisolithaceae</taxon>
        <taxon>Pisolithus</taxon>
    </lineage>
</organism>
<sequence length="107" mass="12191">MKSLHIVQRIDDVNLVLSKVALDNREERSASWFSRGVRLPLHCLFGVCRLQSRRTIVRQPVNVVGKDNNALVLYRIVYRRDCGLTWGGNGTCLLAILSVSLYLNRHS</sequence>
<accession>A0A0C3P9H6</accession>
<protein>
    <submittedName>
        <fullName evidence="2">Uncharacterized protein</fullName>
    </submittedName>
</protein>
<keyword evidence="1" id="KW-1133">Transmembrane helix</keyword>
<evidence type="ECO:0000313" key="3">
    <source>
        <dbReference type="Proteomes" id="UP000054217"/>
    </source>
</evidence>